<evidence type="ECO:0000256" key="1">
    <source>
        <dbReference type="ARBA" id="ARBA00004651"/>
    </source>
</evidence>
<evidence type="ECO:0000313" key="12">
    <source>
        <dbReference type="Proteomes" id="UP001172737"/>
    </source>
</evidence>
<reference evidence="11" key="1">
    <citation type="submission" date="2023-06" db="EMBL/GenBank/DDBJ databases">
        <title>Sysu t00039.</title>
        <authorList>
            <person name="Gao L."/>
            <person name="Fang B.-Z."/>
            <person name="Li W.-J."/>
        </authorList>
    </citation>
    <scope>NUCLEOTIDE SEQUENCE</scope>
    <source>
        <strain evidence="11">SYSU T00039</strain>
    </source>
</reference>
<keyword evidence="12" id="KW-1185">Reference proteome</keyword>
<feature type="region of interest" description="Disordered" evidence="8">
    <location>
        <begin position="1"/>
        <end position="22"/>
    </location>
</feature>
<dbReference type="InterPro" id="IPR035906">
    <property type="entry name" value="MetI-like_sf"/>
</dbReference>
<proteinExistence type="inferred from homology"/>
<dbReference type="SUPFAM" id="SSF161098">
    <property type="entry name" value="MetI-like"/>
    <property type="match status" value="1"/>
</dbReference>
<sequence length="297" mass="31839">MTALADRPAPATPPTPPAAASSRRAPLRASTILQYVIVLAVIAVTIVPVLYVITSGFRTNGQIASAPTALPDPWVLSNYGRVLSSGDFWQQVLNSTLIAVGTTAGVIITGTMAAYPLARYRFRGREALYLVFVLGLLFPIGVAILPLYLQLRDLHLLGTHWGVIIPQVAFALPITVIILRPFLKAIPRELEEAAFVDGTTRVGFFFRILLPLAVPAMVTVGVLQFVASWNAYLMPLLVLTSPDSYTLPLGVARFSSQYSSDTAAILAFTSVAMLPALAFFTLMEKRIVGGLSGAVKG</sequence>
<comment type="caution">
    <text evidence="11">The sequence shown here is derived from an EMBL/GenBank/DDBJ whole genome shotgun (WGS) entry which is preliminary data.</text>
</comment>
<keyword evidence="5 7" id="KW-1133">Transmembrane helix</keyword>
<evidence type="ECO:0000256" key="8">
    <source>
        <dbReference type="SAM" id="MobiDB-lite"/>
    </source>
</evidence>
<evidence type="ECO:0000259" key="9">
    <source>
        <dbReference type="PROSITE" id="PS50928"/>
    </source>
</evidence>
<dbReference type="PROSITE" id="PS50928">
    <property type="entry name" value="ABC_TM1"/>
    <property type="match status" value="1"/>
</dbReference>
<evidence type="ECO:0000313" key="10">
    <source>
        <dbReference type="EMBL" id="MDN4484067.1"/>
    </source>
</evidence>
<dbReference type="RefSeq" id="WP_301121121.1">
    <property type="nucleotide sequence ID" value="NZ_JAUHPX010000008.1"/>
</dbReference>
<evidence type="ECO:0000256" key="3">
    <source>
        <dbReference type="ARBA" id="ARBA00022475"/>
    </source>
</evidence>
<dbReference type="Gene3D" id="1.10.3720.10">
    <property type="entry name" value="MetI-like"/>
    <property type="match status" value="1"/>
</dbReference>
<dbReference type="GO" id="GO:0055085">
    <property type="term" value="P:transmembrane transport"/>
    <property type="evidence" value="ECO:0007669"/>
    <property type="project" value="InterPro"/>
</dbReference>
<dbReference type="EMBL" id="JAUHQB010000008">
    <property type="protein sequence ID" value="MDN4484067.1"/>
    <property type="molecule type" value="Genomic_DNA"/>
</dbReference>
<comment type="subcellular location">
    <subcellularLocation>
        <location evidence="1 7">Cell membrane</location>
        <topology evidence="1 7">Multi-pass membrane protein</topology>
    </subcellularLocation>
</comment>
<evidence type="ECO:0000313" key="11">
    <source>
        <dbReference type="EMBL" id="MDN4488932.1"/>
    </source>
</evidence>
<feature type="transmembrane region" description="Helical" evidence="7">
    <location>
        <begin position="204"/>
        <end position="227"/>
    </location>
</feature>
<keyword evidence="2 7" id="KW-0813">Transport</keyword>
<feature type="transmembrane region" description="Helical" evidence="7">
    <location>
        <begin position="161"/>
        <end position="183"/>
    </location>
</feature>
<dbReference type="Proteomes" id="UP001172756">
    <property type="component" value="Unassembled WGS sequence"/>
</dbReference>
<dbReference type="PANTHER" id="PTHR43744">
    <property type="entry name" value="ABC TRANSPORTER PERMEASE PROTEIN MG189-RELATED-RELATED"/>
    <property type="match status" value="1"/>
</dbReference>
<evidence type="ECO:0000313" key="13">
    <source>
        <dbReference type="Proteomes" id="UP001172756"/>
    </source>
</evidence>
<gene>
    <name evidence="10" type="ORF">QQ002_11000</name>
    <name evidence="11" type="ORF">QQX10_12225</name>
</gene>
<feature type="transmembrane region" description="Helical" evidence="7">
    <location>
        <begin position="92"/>
        <end position="115"/>
    </location>
</feature>
<dbReference type="GO" id="GO:0005886">
    <property type="term" value="C:plasma membrane"/>
    <property type="evidence" value="ECO:0007669"/>
    <property type="project" value="UniProtKB-SubCell"/>
</dbReference>
<protein>
    <submittedName>
        <fullName evidence="11">Carbohydrate ABC transporter permease</fullName>
    </submittedName>
</protein>
<accession>A0AAW7MAJ2</accession>
<dbReference type="Pfam" id="PF00528">
    <property type="entry name" value="BPD_transp_1"/>
    <property type="match status" value="1"/>
</dbReference>
<evidence type="ECO:0000256" key="5">
    <source>
        <dbReference type="ARBA" id="ARBA00022989"/>
    </source>
</evidence>
<dbReference type="Proteomes" id="UP001172737">
    <property type="component" value="Unassembled WGS sequence"/>
</dbReference>
<evidence type="ECO:0000256" key="6">
    <source>
        <dbReference type="ARBA" id="ARBA00023136"/>
    </source>
</evidence>
<keyword evidence="6 7" id="KW-0472">Membrane</keyword>
<evidence type="ECO:0000256" key="7">
    <source>
        <dbReference type="RuleBase" id="RU363032"/>
    </source>
</evidence>
<dbReference type="InterPro" id="IPR000515">
    <property type="entry name" value="MetI-like"/>
</dbReference>
<evidence type="ECO:0000256" key="2">
    <source>
        <dbReference type="ARBA" id="ARBA00022448"/>
    </source>
</evidence>
<dbReference type="PANTHER" id="PTHR43744:SF12">
    <property type="entry name" value="ABC TRANSPORTER PERMEASE PROTEIN MG189-RELATED"/>
    <property type="match status" value="1"/>
</dbReference>
<feature type="transmembrane region" description="Helical" evidence="7">
    <location>
        <begin position="32"/>
        <end position="53"/>
    </location>
</feature>
<feature type="transmembrane region" description="Helical" evidence="7">
    <location>
        <begin position="127"/>
        <end position="149"/>
    </location>
</feature>
<keyword evidence="4 7" id="KW-0812">Transmembrane</keyword>
<comment type="similarity">
    <text evidence="7">Belongs to the binding-protein-dependent transport system permease family.</text>
</comment>
<dbReference type="EMBL" id="JAUHPX010000008">
    <property type="protein sequence ID" value="MDN4488932.1"/>
    <property type="molecule type" value="Genomic_DNA"/>
</dbReference>
<dbReference type="AlphaFoldDB" id="A0AAW7MAJ2"/>
<evidence type="ECO:0000256" key="4">
    <source>
        <dbReference type="ARBA" id="ARBA00022692"/>
    </source>
</evidence>
<organism evidence="11 12">
    <name type="scientific">Demequina lignilytica</name>
    <dbReference type="NCBI Taxonomy" id="3051663"/>
    <lineage>
        <taxon>Bacteria</taxon>
        <taxon>Bacillati</taxon>
        <taxon>Actinomycetota</taxon>
        <taxon>Actinomycetes</taxon>
        <taxon>Micrococcales</taxon>
        <taxon>Demequinaceae</taxon>
        <taxon>Demequina</taxon>
    </lineage>
</organism>
<name>A0AAW7MAJ2_9MICO</name>
<feature type="transmembrane region" description="Helical" evidence="7">
    <location>
        <begin position="263"/>
        <end position="282"/>
    </location>
</feature>
<keyword evidence="3" id="KW-1003">Cell membrane</keyword>
<dbReference type="CDD" id="cd06261">
    <property type="entry name" value="TM_PBP2"/>
    <property type="match status" value="1"/>
</dbReference>
<feature type="domain" description="ABC transmembrane type-1" evidence="9">
    <location>
        <begin position="92"/>
        <end position="283"/>
    </location>
</feature>
<reference evidence="10 13" key="2">
    <citation type="submission" date="2023-06" db="EMBL/GenBank/DDBJ databases">
        <title>SYSU T0a273.</title>
        <authorList>
            <person name="Gao L."/>
            <person name="Fang B.-Z."/>
            <person name="Li W.-J."/>
        </authorList>
    </citation>
    <scope>NUCLEOTIDE SEQUENCE [LARGE SCALE GENOMIC DNA]</scope>
    <source>
        <strain evidence="10 13">SYSU T0a273</strain>
    </source>
</reference>